<proteinExistence type="predicted"/>
<dbReference type="GO" id="GO:0016020">
    <property type="term" value="C:membrane"/>
    <property type="evidence" value="ECO:0007669"/>
    <property type="project" value="UniProtKB-SubCell"/>
</dbReference>
<sequence>MIKKNSLSRRTLLILAIYAFILTMPFGITLNSFSIILIVAAWISRFQILQDAKSSFKKPPYILLYLLYALYILSVPNSLDTKAALAQLELKSTLLLFPLVISSLRLKDVERLNFLKAFVGTVTLATLVTLSIMVYKVALLNEFRVTGNSSEIDWIYFSYFLPKQIDFHPPYFSMYTMMAALVVFYVILASLANGKRFSGYWHWLVLLLYLLGFTVVLSSRTALIAGLLILAAGGFAYLAYNKKIWFAIGSTALLFVISLIVVLSTPYLKMKLENSYGINQRQQLWMASASVISENPIFGVGSGDTKRELTAKFHQDGYSEAFADQMDPHNQYVQILLALGFTGFSVFMAYLVLMLYTAFKYKNHLLAAFVLLFMSCAITESTLETQKGIIFFVFLSTLLISTENTESFNLKGTRQAKKIIS</sequence>
<reference evidence="8" key="1">
    <citation type="submission" date="2018-08" db="EMBL/GenBank/DDBJ databases">
        <title>Mucilaginibacter sp. MYSH2.</title>
        <authorList>
            <person name="Seo T."/>
        </authorList>
    </citation>
    <scope>NUCLEOTIDE SEQUENCE [LARGE SCALE GENOMIC DNA]</scope>
    <source>
        <strain evidence="8">KIRAN</strain>
    </source>
</reference>
<dbReference type="RefSeq" id="WP_119431206.1">
    <property type="nucleotide sequence ID" value="NZ_QWGE01000002.1"/>
</dbReference>
<evidence type="ECO:0000256" key="4">
    <source>
        <dbReference type="ARBA" id="ARBA00023136"/>
    </source>
</evidence>
<dbReference type="EMBL" id="QWGE01000002">
    <property type="protein sequence ID" value="RIJ41457.1"/>
    <property type="molecule type" value="Genomic_DNA"/>
</dbReference>
<feature type="transmembrane region" description="Helical" evidence="5">
    <location>
        <begin position="223"/>
        <end position="240"/>
    </location>
</feature>
<keyword evidence="3 5" id="KW-1133">Transmembrane helix</keyword>
<keyword evidence="7" id="KW-0436">Ligase</keyword>
<evidence type="ECO:0000313" key="8">
    <source>
        <dbReference type="Proteomes" id="UP000266005"/>
    </source>
</evidence>
<evidence type="ECO:0000256" key="5">
    <source>
        <dbReference type="SAM" id="Phobius"/>
    </source>
</evidence>
<dbReference type="InterPro" id="IPR007016">
    <property type="entry name" value="O-antigen_ligase-rel_domated"/>
</dbReference>
<name>A0A399SHX8_9BACT</name>
<accession>A0A399SHX8</accession>
<feature type="transmembrane region" description="Helical" evidence="5">
    <location>
        <begin position="172"/>
        <end position="192"/>
    </location>
</feature>
<evidence type="ECO:0000259" key="6">
    <source>
        <dbReference type="Pfam" id="PF04932"/>
    </source>
</evidence>
<feature type="transmembrane region" description="Helical" evidence="5">
    <location>
        <begin position="365"/>
        <end position="383"/>
    </location>
</feature>
<dbReference type="PANTHER" id="PTHR37422:SF13">
    <property type="entry name" value="LIPOPOLYSACCHARIDE BIOSYNTHESIS PROTEIN PA4999-RELATED"/>
    <property type="match status" value="1"/>
</dbReference>
<organism evidence="7 8">
    <name type="scientific">Pontibacter oryzae</name>
    <dbReference type="NCBI Taxonomy" id="2304593"/>
    <lineage>
        <taxon>Bacteria</taxon>
        <taxon>Pseudomonadati</taxon>
        <taxon>Bacteroidota</taxon>
        <taxon>Cytophagia</taxon>
        <taxon>Cytophagales</taxon>
        <taxon>Hymenobacteraceae</taxon>
        <taxon>Pontibacter</taxon>
    </lineage>
</organism>
<dbReference type="Pfam" id="PF04932">
    <property type="entry name" value="Wzy_C"/>
    <property type="match status" value="1"/>
</dbReference>
<feature type="transmembrane region" description="Helical" evidence="5">
    <location>
        <begin position="114"/>
        <end position="135"/>
    </location>
</feature>
<feature type="transmembrane region" description="Helical" evidence="5">
    <location>
        <begin position="12"/>
        <end position="42"/>
    </location>
</feature>
<comment type="subcellular location">
    <subcellularLocation>
        <location evidence="1">Membrane</location>
        <topology evidence="1">Multi-pass membrane protein</topology>
    </subcellularLocation>
</comment>
<evidence type="ECO:0000313" key="7">
    <source>
        <dbReference type="EMBL" id="RIJ41457.1"/>
    </source>
</evidence>
<feature type="transmembrane region" description="Helical" evidence="5">
    <location>
        <begin position="389"/>
        <end position="408"/>
    </location>
</feature>
<dbReference type="GO" id="GO:0016874">
    <property type="term" value="F:ligase activity"/>
    <property type="evidence" value="ECO:0007669"/>
    <property type="project" value="UniProtKB-KW"/>
</dbReference>
<dbReference type="AlphaFoldDB" id="A0A399SHX8"/>
<keyword evidence="2 5" id="KW-0812">Transmembrane</keyword>
<protein>
    <submittedName>
        <fullName evidence="7">O-antigen ligase domain-containing protein</fullName>
    </submittedName>
</protein>
<feature type="transmembrane region" description="Helical" evidence="5">
    <location>
        <begin position="245"/>
        <end position="268"/>
    </location>
</feature>
<evidence type="ECO:0000256" key="1">
    <source>
        <dbReference type="ARBA" id="ARBA00004141"/>
    </source>
</evidence>
<dbReference type="InterPro" id="IPR051533">
    <property type="entry name" value="WaaL-like"/>
</dbReference>
<dbReference type="Proteomes" id="UP000266005">
    <property type="component" value="Unassembled WGS sequence"/>
</dbReference>
<comment type="caution">
    <text evidence="7">The sequence shown here is derived from an EMBL/GenBank/DDBJ whole genome shotgun (WGS) entry which is preliminary data.</text>
</comment>
<feature type="transmembrane region" description="Helical" evidence="5">
    <location>
        <begin position="332"/>
        <end position="353"/>
    </location>
</feature>
<evidence type="ECO:0000256" key="2">
    <source>
        <dbReference type="ARBA" id="ARBA00022692"/>
    </source>
</evidence>
<keyword evidence="4 5" id="KW-0472">Membrane</keyword>
<dbReference type="OrthoDB" id="1631746at2"/>
<keyword evidence="8" id="KW-1185">Reference proteome</keyword>
<dbReference type="PANTHER" id="PTHR37422">
    <property type="entry name" value="TEICHURONIC ACID BIOSYNTHESIS PROTEIN TUAE"/>
    <property type="match status" value="1"/>
</dbReference>
<feature type="transmembrane region" description="Helical" evidence="5">
    <location>
        <begin position="62"/>
        <end position="79"/>
    </location>
</feature>
<evidence type="ECO:0000256" key="3">
    <source>
        <dbReference type="ARBA" id="ARBA00022989"/>
    </source>
</evidence>
<gene>
    <name evidence="7" type="ORF">D1627_05290</name>
</gene>
<feature type="domain" description="O-antigen ligase-related" evidence="6">
    <location>
        <begin position="206"/>
        <end position="348"/>
    </location>
</feature>
<feature type="transmembrane region" description="Helical" evidence="5">
    <location>
        <begin position="199"/>
        <end position="217"/>
    </location>
</feature>